<dbReference type="SUPFAM" id="SSF47413">
    <property type="entry name" value="lambda repressor-like DNA-binding domains"/>
    <property type="match status" value="1"/>
</dbReference>
<evidence type="ECO:0000313" key="5">
    <source>
        <dbReference type="EMBL" id="CUW20697.1"/>
    </source>
</evidence>
<dbReference type="EMBL" id="FBTU01000001">
    <property type="protein sequence ID" value="CUW04021.1"/>
    <property type="molecule type" value="Genomic_DNA"/>
</dbReference>
<dbReference type="PANTHER" id="PTHR46558:SF15">
    <property type="entry name" value="HELIX-TURN-HELIX DOMAIN PROTEIN"/>
    <property type="match status" value="1"/>
</dbReference>
<keyword evidence="2" id="KW-1133">Transmembrane helix</keyword>
<organism evidence="4 6">
    <name type="scientific">Leuconostoc inhae</name>
    <dbReference type="NCBI Taxonomy" id="178001"/>
    <lineage>
        <taxon>Bacteria</taxon>
        <taxon>Bacillati</taxon>
        <taxon>Bacillota</taxon>
        <taxon>Bacilli</taxon>
        <taxon>Lactobacillales</taxon>
        <taxon>Lactobacillaceae</taxon>
        <taxon>Leuconostoc</taxon>
    </lineage>
</organism>
<dbReference type="InterPro" id="IPR010982">
    <property type="entry name" value="Lambda_DNA-bd_dom_sf"/>
</dbReference>
<evidence type="ECO:0000313" key="4">
    <source>
        <dbReference type="EMBL" id="CUW04021.1"/>
    </source>
</evidence>
<proteinExistence type="predicted"/>
<keyword evidence="2" id="KW-0472">Membrane</keyword>
<dbReference type="PROSITE" id="PS50943">
    <property type="entry name" value="HTH_CROC1"/>
    <property type="match status" value="1"/>
</dbReference>
<dbReference type="GeneID" id="34300684"/>
<dbReference type="InterPro" id="IPR001387">
    <property type="entry name" value="Cro/C1-type_HTH"/>
</dbReference>
<sequence>MELGKQIKNYRTTFNYSQEQLAEKTFVSRQTISNWETNKSYPDIQSLLLLSSVFGTSLDELVKGDLQVMKNELQNNKSNRRMTVYSWIMVISFLVTAVSMGPILLADKIILLFIPFLLLVPACYFGIKVESLKKSADIKTYSEILAFSQGKSVDELRRYRNKVSNFFEKFAIVFLFIIVFVSICSVSTWVARILMS</sequence>
<gene>
    <name evidence="5" type="ORF">KSL4_1892</name>
    <name evidence="4" type="ORF">PL111_1796</name>
</gene>
<keyword evidence="2" id="KW-0812">Transmembrane</keyword>
<evidence type="ECO:0000313" key="7">
    <source>
        <dbReference type="Proteomes" id="UP000199047"/>
    </source>
</evidence>
<dbReference type="AlphaFoldDB" id="A0AAN2QU09"/>
<reference evidence="6 7" key="1">
    <citation type="submission" date="2015-12" db="EMBL/GenBank/DDBJ databases">
        <authorList>
            <person name="Andreevskaya M."/>
        </authorList>
    </citation>
    <scope>NUCLEOTIDE SEQUENCE [LARGE SCALE GENOMIC DNA]</scope>
    <source>
        <strain evidence="5 7">KSL4-2</strain>
        <strain evidence="4 6">PL111</strain>
    </source>
</reference>
<feature type="transmembrane region" description="Helical" evidence="2">
    <location>
        <begin position="170"/>
        <end position="191"/>
    </location>
</feature>
<evidence type="ECO:0000256" key="1">
    <source>
        <dbReference type="ARBA" id="ARBA00023125"/>
    </source>
</evidence>
<evidence type="ECO:0000256" key="2">
    <source>
        <dbReference type="SAM" id="Phobius"/>
    </source>
</evidence>
<dbReference type="RefSeq" id="WP_010388136.1">
    <property type="nucleotide sequence ID" value="NZ_FBSX01000005.1"/>
</dbReference>
<dbReference type="PANTHER" id="PTHR46558">
    <property type="entry name" value="TRACRIPTIONAL REGULATORY PROTEIN-RELATED-RELATED"/>
    <property type="match status" value="1"/>
</dbReference>
<name>A0AAN2QU09_9LACO</name>
<protein>
    <submittedName>
        <fullName evidence="4 5">Transcriptional regulator</fullName>
    </submittedName>
</protein>
<dbReference type="Proteomes" id="UP000199047">
    <property type="component" value="Unassembled WGS sequence"/>
</dbReference>
<dbReference type="SMART" id="SM00530">
    <property type="entry name" value="HTH_XRE"/>
    <property type="match status" value="1"/>
</dbReference>
<dbReference type="CDD" id="cd00093">
    <property type="entry name" value="HTH_XRE"/>
    <property type="match status" value="1"/>
</dbReference>
<dbReference type="GO" id="GO:0003677">
    <property type="term" value="F:DNA binding"/>
    <property type="evidence" value="ECO:0007669"/>
    <property type="project" value="UniProtKB-KW"/>
</dbReference>
<feature type="transmembrane region" description="Helical" evidence="2">
    <location>
        <begin position="109"/>
        <end position="127"/>
    </location>
</feature>
<evidence type="ECO:0000259" key="3">
    <source>
        <dbReference type="PROSITE" id="PS50943"/>
    </source>
</evidence>
<dbReference type="EMBL" id="FBTB01000023">
    <property type="protein sequence ID" value="CUW20697.1"/>
    <property type="molecule type" value="Genomic_DNA"/>
</dbReference>
<accession>A0AAN2QU09</accession>
<comment type="caution">
    <text evidence="4">The sequence shown here is derived from an EMBL/GenBank/DDBJ whole genome shotgun (WGS) entry which is preliminary data.</text>
</comment>
<dbReference type="Proteomes" id="UP000198868">
    <property type="component" value="Unassembled WGS sequence"/>
</dbReference>
<feature type="domain" description="HTH cro/C1-type" evidence="3">
    <location>
        <begin position="7"/>
        <end position="61"/>
    </location>
</feature>
<dbReference type="Gene3D" id="1.10.260.40">
    <property type="entry name" value="lambda repressor-like DNA-binding domains"/>
    <property type="match status" value="1"/>
</dbReference>
<feature type="transmembrane region" description="Helical" evidence="2">
    <location>
        <begin position="84"/>
        <end position="103"/>
    </location>
</feature>
<dbReference type="Pfam" id="PF01381">
    <property type="entry name" value="HTH_3"/>
    <property type="match status" value="1"/>
</dbReference>
<keyword evidence="7" id="KW-1185">Reference proteome</keyword>
<keyword evidence="1" id="KW-0238">DNA-binding</keyword>
<evidence type="ECO:0000313" key="6">
    <source>
        <dbReference type="Proteomes" id="UP000198868"/>
    </source>
</evidence>